<evidence type="ECO:0000313" key="2">
    <source>
        <dbReference type="EMBL" id="KAJ1113415.1"/>
    </source>
</evidence>
<keyword evidence="3" id="KW-1185">Reference proteome</keyword>
<dbReference type="Proteomes" id="UP001066276">
    <property type="component" value="Chromosome 8"/>
</dbReference>
<feature type="region of interest" description="Disordered" evidence="1">
    <location>
        <begin position="39"/>
        <end position="88"/>
    </location>
</feature>
<feature type="compositionally biased region" description="Basic and acidic residues" evidence="1">
    <location>
        <begin position="49"/>
        <end position="82"/>
    </location>
</feature>
<evidence type="ECO:0000313" key="3">
    <source>
        <dbReference type="Proteomes" id="UP001066276"/>
    </source>
</evidence>
<name>A0AAV7NBE2_PLEWA</name>
<proteinExistence type="predicted"/>
<accession>A0AAV7NBE2</accession>
<reference evidence="2" key="1">
    <citation type="journal article" date="2022" name="bioRxiv">
        <title>Sequencing and chromosome-scale assembly of the giantPleurodeles waltlgenome.</title>
        <authorList>
            <person name="Brown T."/>
            <person name="Elewa A."/>
            <person name="Iarovenko S."/>
            <person name="Subramanian E."/>
            <person name="Araus A.J."/>
            <person name="Petzold A."/>
            <person name="Susuki M."/>
            <person name="Suzuki K.-i.T."/>
            <person name="Hayashi T."/>
            <person name="Toyoda A."/>
            <person name="Oliveira C."/>
            <person name="Osipova E."/>
            <person name="Leigh N.D."/>
            <person name="Simon A."/>
            <person name="Yun M.H."/>
        </authorList>
    </citation>
    <scope>NUCLEOTIDE SEQUENCE</scope>
    <source>
        <strain evidence="2">20211129_DDA</strain>
        <tissue evidence="2">Liver</tissue>
    </source>
</reference>
<dbReference type="EMBL" id="JANPWB010000012">
    <property type="protein sequence ID" value="KAJ1113415.1"/>
    <property type="molecule type" value="Genomic_DNA"/>
</dbReference>
<sequence length="123" mass="13969">MVPFGSFVCGPLSLRALVTHTPRWTGKAVDEPAACAIWNNSSASPRGPRRSEQHYTDREQVNEYSEDRDVRRESEVISDRTRVPPAQAQGSGFLTARTCFGMRGRRDHLLLGYETLAAVRYWW</sequence>
<protein>
    <submittedName>
        <fullName evidence="2">Uncharacterized protein</fullName>
    </submittedName>
</protein>
<organism evidence="2 3">
    <name type="scientific">Pleurodeles waltl</name>
    <name type="common">Iberian ribbed newt</name>
    <dbReference type="NCBI Taxonomy" id="8319"/>
    <lineage>
        <taxon>Eukaryota</taxon>
        <taxon>Metazoa</taxon>
        <taxon>Chordata</taxon>
        <taxon>Craniata</taxon>
        <taxon>Vertebrata</taxon>
        <taxon>Euteleostomi</taxon>
        <taxon>Amphibia</taxon>
        <taxon>Batrachia</taxon>
        <taxon>Caudata</taxon>
        <taxon>Salamandroidea</taxon>
        <taxon>Salamandridae</taxon>
        <taxon>Pleurodelinae</taxon>
        <taxon>Pleurodeles</taxon>
    </lineage>
</organism>
<dbReference type="AlphaFoldDB" id="A0AAV7NBE2"/>
<evidence type="ECO:0000256" key="1">
    <source>
        <dbReference type="SAM" id="MobiDB-lite"/>
    </source>
</evidence>
<gene>
    <name evidence="2" type="ORF">NDU88_001661</name>
</gene>
<comment type="caution">
    <text evidence="2">The sequence shown here is derived from an EMBL/GenBank/DDBJ whole genome shotgun (WGS) entry which is preliminary data.</text>
</comment>